<dbReference type="RefSeq" id="WP_073141924.1">
    <property type="nucleotide sequence ID" value="NZ_FQWQ01000005.1"/>
</dbReference>
<reference evidence="1 2" key="1">
    <citation type="submission" date="2016-11" db="EMBL/GenBank/DDBJ databases">
        <authorList>
            <person name="Jaros S."/>
            <person name="Januszkiewicz K."/>
            <person name="Wedrychowicz H."/>
        </authorList>
    </citation>
    <scope>NUCLEOTIDE SEQUENCE [LARGE SCALE GENOMIC DNA]</scope>
    <source>
        <strain evidence="1 2">DSM 24574</strain>
    </source>
</reference>
<dbReference type="STRING" id="947013.SAMN04488109_5950"/>
<organism evidence="1 2">
    <name type="scientific">Chryseolinea serpens</name>
    <dbReference type="NCBI Taxonomy" id="947013"/>
    <lineage>
        <taxon>Bacteria</taxon>
        <taxon>Pseudomonadati</taxon>
        <taxon>Bacteroidota</taxon>
        <taxon>Cytophagia</taxon>
        <taxon>Cytophagales</taxon>
        <taxon>Fulvivirgaceae</taxon>
        <taxon>Chryseolinea</taxon>
    </lineage>
</organism>
<sequence length="209" mass="23695">MDPVIQLISAWQEYAQHADKVSVKDFCQAFLSKKRRSAPAEKGNDLNLAKQLGKANSLVKAYFKIALRQISDMELEWYYFLDAIAATGEIRKNDIVSFRLLGEPTTGIDIINRMLKAGLIAERVDPDDKRARLIKLTPKGKHRHHQLGGLFDEIAAEVFRAMDTEVKIKMETALTKLTDEHSAAIKNKKGKALDSIEESVKKFTRELKR</sequence>
<dbReference type="GO" id="GO:0003677">
    <property type="term" value="F:DNA binding"/>
    <property type="evidence" value="ECO:0007669"/>
    <property type="project" value="UniProtKB-KW"/>
</dbReference>
<dbReference type="InterPro" id="IPR036390">
    <property type="entry name" value="WH_DNA-bd_sf"/>
</dbReference>
<dbReference type="EMBL" id="FQWQ01000005">
    <property type="protein sequence ID" value="SHH90229.1"/>
    <property type="molecule type" value="Genomic_DNA"/>
</dbReference>
<dbReference type="OrthoDB" id="961069at2"/>
<accession>A0A1M5WRT3</accession>
<dbReference type="Proteomes" id="UP000184212">
    <property type="component" value="Unassembled WGS sequence"/>
</dbReference>
<dbReference type="SUPFAM" id="SSF46785">
    <property type="entry name" value="Winged helix' DNA-binding domain"/>
    <property type="match status" value="1"/>
</dbReference>
<dbReference type="Gene3D" id="1.10.10.10">
    <property type="entry name" value="Winged helix-like DNA-binding domain superfamily/Winged helix DNA-binding domain"/>
    <property type="match status" value="1"/>
</dbReference>
<protein>
    <submittedName>
        <fullName evidence="1">DNA-binding transcriptional regulator, MarR family</fullName>
    </submittedName>
</protein>
<name>A0A1M5WRT3_9BACT</name>
<keyword evidence="1" id="KW-0238">DNA-binding</keyword>
<evidence type="ECO:0000313" key="1">
    <source>
        <dbReference type="EMBL" id="SHH90229.1"/>
    </source>
</evidence>
<proteinExistence type="predicted"/>
<evidence type="ECO:0000313" key="2">
    <source>
        <dbReference type="Proteomes" id="UP000184212"/>
    </source>
</evidence>
<keyword evidence="2" id="KW-1185">Reference proteome</keyword>
<gene>
    <name evidence="1" type="ORF">SAMN04488109_5950</name>
</gene>
<dbReference type="AlphaFoldDB" id="A0A1M5WRT3"/>
<dbReference type="InterPro" id="IPR036388">
    <property type="entry name" value="WH-like_DNA-bd_sf"/>
</dbReference>